<evidence type="ECO:0000256" key="9">
    <source>
        <dbReference type="ARBA" id="ARBA00023128"/>
    </source>
</evidence>
<protein>
    <recommendedName>
        <fullName evidence="12">rRNA adenine N(6)-methyltransferase</fullName>
        <ecNumber evidence="12">2.1.1.-</ecNumber>
    </recommendedName>
</protein>
<dbReference type="GO" id="GO:0006391">
    <property type="term" value="P:transcription initiation at mitochondrial promoter"/>
    <property type="evidence" value="ECO:0007669"/>
    <property type="project" value="TreeGrafter"/>
</dbReference>
<feature type="binding site" evidence="11">
    <location>
        <position position="119"/>
    </location>
    <ligand>
        <name>S-adenosyl-L-methionine</name>
        <dbReference type="ChEBI" id="CHEBI:59789"/>
    </ligand>
</feature>
<dbReference type="InterPro" id="IPR023165">
    <property type="entry name" value="rRNA_Ade_diMease-like_C"/>
</dbReference>
<dbReference type="InterPro" id="IPR029063">
    <property type="entry name" value="SAM-dependent_MTases_sf"/>
</dbReference>
<dbReference type="FunFam" id="1.10.8.100:FF:000006">
    <property type="entry name" value="rRNA adenine N(6)-methyltransferase"/>
    <property type="match status" value="1"/>
</dbReference>
<accession>A0A1I7S143</accession>
<dbReference type="PROSITE" id="PS01131">
    <property type="entry name" value="RRNA_A_DIMETH"/>
    <property type="match status" value="1"/>
</dbReference>
<keyword evidence="4 11" id="KW-0808">Transferase</keyword>
<feature type="binding site" evidence="11">
    <location>
        <position position="46"/>
    </location>
    <ligand>
        <name>S-adenosyl-L-methionine</name>
        <dbReference type="ChEBI" id="CHEBI:59789"/>
    </ligand>
</feature>
<dbReference type="Proteomes" id="UP000095284">
    <property type="component" value="Unplaced"/>
</dbReference>
<evidence type="ECO:0000259" key="13">
    <source>
        <dbReference type="SMART" id="SM00650"/>
    </source>
</evidence>
<dbReference type="GO" id="GO:0034246">
    <property type="term" value="F:mitochondrial transcription factor activity"/>
    <property type="evidence" value="ECO:0007669"/>
    <property type="project" value="TreeGrafter"/>
</dbReference>
<feature type="binding site" evidence="11">
    <location>
        <position position="93"/>
    </location>
    <ligand>
        <name>S-adenosyl-L-methionine</name>
        <dbReference type="ChEBI" id="CHEBI:59789"/>
    </ligand>
</feature>
<dbReference type="PANTHER" id="PTHR11727">
    <property type="entry name" value="DIMETHYLADENOSINE TRANSFERASE"/>
    <property type="match status" value="1"/>
</dbReference>
<keyword evidence="5 11" id="KW-0949">S-adenosyl-L-methionine</keyword>
<evidence type="ECO:0000256" key="11">
    <source>
        <dbReference type="PROSITE-ProRule" id="PRU01026"/>
    </source>
</evidence>
<keyword evidence="6 11" id="KW-0694">RNA-binding</keyword>
<reference evidence="15" key="1">
    <citation type="submission" date="2016-11" db="UniProtKB">
        <authorList>
            <consortium name="WormBaseParasite"/>
        </authorList>
    </citation>
    <scope>IDENTIFICATION</scope>
</reference>
<dbReference type="EC" id="2.1.1.-" evidence="12"/>
<dbReference type="InterPro" id="IPR020598">
    <property type="entry name" value="rRNA_Ade_methylase_Trfase_N"/>
</dbReference>
<comment type="subcellular location">
    <subcellularLocation>
        <location evidence="1">Mitochondrion</location>
    </subcellularLocation>
</comment>
<dbReference type="WBParaSite" id="BXY_0671800.1">
    <property type="protein sequence ID" value="BXY_0671800.1"/>
    <property type="gene ID" value="BXY_0671800"/>
</dbReference>
<evidence type="ECO:0000256" key="4">
    <source>
        <dbReference type="ARBA" id="ARBA00022679"/>
    </source>
</evidence>
<evidence type="ECO:0000256" key="7">
    <source>
        <dbReference type="ARBA" id="ARBA00022946"/>
    </source>
</evidence>
<dbReference type="InterPro" id="IPR001737">
    <property type="entry name" value="KsgA/Erm"/>
</dbReference>
<evidence type="ECO:0000313" key="15">
    <source>
        <dbReference type="WBParaSite" id="BXY_0671800.1"/>
    </source>
</evidence>
<dbReference type="eggNOG" id="KOG0821">
    <property type="taxonomic scope" value="Eukaryota"/>
</dbReference>
<dbReference type="SMART" id="SM00650">
    <property type="entry name" value="rADc"/>
    <property type="match status" value="1"/>
</dbReference>
<dbReference type="PROSITE" id="PS51689">
    <property type="entry name" value="SAM_RNA_A_N6_MT"/>
    <property type="match status" value="1"/>
</dbReference>
<evidence type="ECO:0000256" key="2">
    <source>
        <dbReference type="ARBA" id="ARBA00022552"/>
    </source>
</evidence>
<feature type="domain" description="Ribosomal RNA adenine methylase transferase N-terminal" evidence="13">
    <location>
        <begin position="51"/>
        <end position="244"/>
    </location>
</feature>
<keyword evidence="3 11" id="KW-0489">Methyltransferase</keyword>
<sequence length="378" mass="43586">MGTDWMLILKGFEMASTSRLPPLPALRDFIHMYQLRATKVLSQNYIMDMNINRKIVRQSGLRPNGYALEIGPGPGGITRAILEKNPKRFDVVEIDRQFEEPLEVLREASNDTLHIHIQDALKTDLGDIMDSANLEPNPWWDQPPNYHVIGNLPFNIASPLIIKLLREMTWRRGPWKYGRVPLTLTFQLEVAKRICAPVDCDERTRISIVSQFVSEPKLTFVIPGRCFVPKPQVDVGVVTFIPREEPLIDTSFEVVEKVARHVFHYRQKYVIQPIKTLYPKEMADDMANDMLKHCRINPKWKPYYLGLPDFADLCTFYEKQCRETPGLFAYNYFGQGHRTLAELSTGPNAFPPVFEILKEKQPNFKEGISLAQANRRTN</sequence>
<feature type="binding site" evidence="11">
    <location>
        <position position="151"/>
    </location>
    <ligand>
        <name>S-adenosyl-L-methionine</name>
        <dbReference type="ChEBI" id="CHEBI:59789"/>
    </ligand>
</feature>
<dbReference type="AlphaFoldDB" id="A0A1I7S143"/>
<feature type="binding site" evidence="11">
    <location>
        <position position="44"/>
    </location>
    <ligand>
        <name>S-adenosyl-L-methionine</name>
        <dbReference type="ChEBI" id="CHEBI:59789"/>
    </ligand>
</feature>
<evidence type="ECO:0000256" key="5">
    <source>
        <dbReference type="ARBA" id="ARBA00022691"/>
    </source>
</evidence>
<proteinExistence type="inferred from homology"/>
<evidence type="ECO:0000256" key="1">
    <source>
        <dbReference type="ARBA" id="ARBA00004173"/>
    </source>
</evidence>
<evidence type="ECO:0000256" key="3">
    <source>
        <dbReference type="ARBA" id="ARBA00022603"/>
    </source>
</evidence>
<keyword evidence="2 12" id="KW-0698">rRNA processing</keyword>
<comment type="similarity">
    <text evidence="11 12">Belongs to the class I-like SAM-binding methyltransferase superfamily. rRNA adenine N(6)-methyltransferase family.</text>
</comment>
<dbReference type="InterPro" id="IPR020596">
    <property type="entry name" value="rRNA_Ade_Mease_Trfase_CS"/>
</dbReference>
<dbReference type="SUPFAM" id="SSF53335">
    <property type="entry name" value="S-adenosyl-L-methionine-dependent methyltransferases"/>
    <property type="match status" value="1"/>
</dbReference>
<feature type="binding site" evidence="11">
    <location>
        <position position="71"/>
    </location>
    <ligand>
        <name>S-adenosyl-L-methionine</name>
        <dbReference type="ChEBI" id="CHEBI:59789"/>
    </ligand>
</feature>
<dbReference type="Gene3D" id="3.40.50.150">
    <property type="entry name" value="Vaccinia Virus protein VP39"/>
    <property type="match status" value="1"/>
</dbReference>
<name>A0A1I7S143_BURXY</name>
<dbReference type="GO" id="GO:0000179">
    <property type="term" value="F:rRNA (adenine-N6,N6-)-dimethyltransferase activity"/>
    <property type="evidence" value="ECO:0007669"/>
    <property type="project" value="UniProtKB-UniRule"/>
</dbReference>
<dbReference type="GO" id="GO:0003723">
    <property type="term" value="F:RNA binding"/>
    <property type="evidence" value="ECO:0007669"/>
    <property type="project" value="UniProtKB-UniRule"/>
</dbReference>
<evidence type="ECO:0000256" key="10">
    <source>
        <dbReference type="ARBA" id="ARBA00023163"/>
    </source>
</evidence>
<keyword evidence="7" id="KW-0809">Transit peptide</keyword>
<keyword evidence="8" id="KW-0805">Transcription regulation</keyword>
<dbReference type="CDD" id="cd02440">
    <property type="entry name" value="AdoMet_MTases"/>
    <property type="match status" value="1"/>
</dbReference>
<keyword evidence="9" id="KW-0496">Mitochondrion</keyword>
<evidence type="ECO:0000256" key="8">
    <source>
        <dbReference type="ARBA" id="ARBA00023015"/>
    </source>
</evidence>
<organism evidence="14 15">
    <name type="scientific">Bursaphelenchus xylophilus</name>
    <name type="common">Pinewood nematode worm</name>
    <name type="synonym">Aphelenchoides xylophilus</name>
    <dbReference type="NCBI Taxonomy" id="6326"/>
    <lineage>
        <taxon>Eukaryota</taxon>
        <taxon>Metazoa</taxon>
        <taxon>Ecdysozoa</taxon>
        <taxon>Nematoda</taxon>
        <taxon>Chromadorea</taxon>
        <taxon>Rhabditida</taxon>
        <taxon>Tylenchina</taxon>
        <taxon>Tylenchomorpha</taxon>
        <taxon>Aphelenchoidea</taxon>
        <taxon>Aphelenchoididae</taxon>
        <taxon>Bursaphelenchus</taxon>
    </lineage>
</organism>
<dbReference type="Gene3D" id="1.10.8.100">
    <property type="entry name" value="Ribosomal RNA adenine dimethylase-like, domain 2"/>
    <property type="match status" value="1"/>
</dbReference>
<evidence type="ECO:0000256" key="12">
    <source>
        <dbReference type="RuleBase" id="RU362106"/>
    </source>
</evidence>
<evidence type="ECO:0000256" key="6">
    <source>
        <dbReference type="ARBA" id="ARBA00022884"/>
    </source>
</evidence>
<evidence type="ECO:0000313" key="14">
    <source>
        <dbReference type="Proteomes" id="UP000095284"/>
    </source>
</evidence>
<dbReference type="Pfam" id="PF00398">
    <property type="entry name" value="RrnaAD"/>
    <property type="match status" value="1"/>
</dbReference>
<dbReference type="GO" id="GO:0005759">
    <property type="term" value="C:mitochondrial matrix"/>
    <property type="evidence" value="ECO:0007669"/>
    <property type="project" value="TreeGrafter"/>
</dbReference>
<dbReference type="FunFam" id="3.40.50.150:FF:000109">
    <property type="entry name" value="rRNA adenine N(6)-methyltransferase"/>
    <property type="match status" value="1"/>
</dbReference>
<keyword evidence="10" id="KW-0804">Transcription</keyword>
<dbReference type="PANTHER" id="PTHR11727:SF17">
    <property type="entry name" value="DIMETHYLADENOSINE TRANSFERASE 1, MITOCHONDRIAL"/>
    <property type="match status" value="1"/>
</dbReference>